<proteinExistence type="predicted"/>
<reference evidence="1 2" key="1">
    <citation type="submission" date="2018-07" db="EMBL/GenBank/DDBJ databases">
        <title>Microbacterium endoborsara sp. nov., a novel actinobacterium isolated from Borszczowia aralocaspica.</title>
        <authorList>
            <person name="An D."/>
        </authorList>
    </citation>
    <scope>NUCLEOTIDE SEQUENCE [LARGE SCALE GENOMIC DNA]</scope>
    <source>
        <strain evidence="1 2">C1.15228</strain>
    </source>
</reference>
<keyword evidence="2" id="KW-1185">Reference proteome</keyword>
<dbReference type="RefSeq" id="WP_114116638.1">
    <property type="nucleotide sequence ID" value="NZ_BMHU01000001.1"/>
</dbReference>
<accession>A0A367Y6P4</accession>
<organism evidence="1 2">
    <name type="scientific">Microbacterium sorbitolivorans</name>
    <dbReference type="NCBI Taxonomy" id="1867410"/>
    <lineage>
        <taxon>Bacteria</taxon>
        <taxon>Bacillati</taxon>
        <taxon>Actinomycetota</taxon>
        <taxon>Actinomycetes</taxon>
        <taxon>Micrococcales</taxon>
        <taxon>Microbacteriaceae</taxon>
        <taxon>Microbacterium</taxon>
    </lineage>
</organism>
<comment type="caution">
    <text evidence="1">The sequence shown here is derived from an EMBL/GenBank/DDBJ whole genome shotgun (WGS) entry which is preliminary data.</text>
</comment>
<gene>
    <name evidence="1" type="ORF">DTO57_02550</name>
</gene>
<dbReference type="EMBL" id="QORO01000001">
    <property type="protein sequence ID" value="RCK61534.1"/>
    <property type="molecule type" value="Genomic_DNA"/>
</dbReference>
<protein>
    <submittedName>
        <fullName evidence="1">Uncharacterized protein</fullName>
    </submittedName>
</protein>
<sequence>MTTNATPNEGGALVPCAFLWAVDRWEVDAAAPDWLGGTTVEEQRAKVIARARREHHELATRELFTVECPSWNKLAEVLLRITTVAKLACFERVYLPASIRTAESVDVIDEFLDRLRAAGIETVLC</sequence>
<dbReference type="Proteomes" id="UP000253508">
    <property type="component" value="Unassembled WGS sequence"/>
</dbReference>
<dbReference type="AlphaFoldDB" id="A0A367Y6P4"/>
<evidence type="ECO:0000313" key="1">
    <source>
        <dbReference type="EMBL" id="RCK61534.1"/>
    </source>
</evidence>
<name>A0A367Y6P4_9MICO</name>
<evidence type="ECO:0000313" key="2">
    <source>
        <dbReference type="Proteomes" id="UP000253508"/>
    </source>
</evidence>